<dbReference type="AlphaFoldDB" id="A0A7Z7NBP9"/>
<comment type="caution">
    <text evidence="2">The sequence shown here is derived from an EMBL/GenBank/DDBJ whole genome shotgun (WGS) entry which is preliminary data.</text>
</comment>
<dbReference type="Pfam" id="PF03625">
    <property type="entry name" value="DUF302"/>
    <property type="match status" value="1"/>
</dbReference>
<feature type="domain" description="DUF302" evidence="1">
    <location>
        <begin position="35"/>
        <end position="101"/>
    </location>
</feature>
<gene>
    <name evidence="2" type="ORF">MSIMFB_04618</name>
</gene>
<evidence type="ECO:0000313" key="2">
    <source>
        <dbReference type="EMBL" id="SOJ57140.1"/>
    </source>
</evidence>
<proteinExistence type="predicted"/>
<dbReference type="EMBL" id="OCTY01000002">
    <property type="protein sequence ID" value="SOJ57140.1"/>
    <property type="molecule type" value="Genomic_DNA"/>
</dbReference>
<keyword evidence="3" id="KW-1185">Reference proteome</keyword>
<dbReference type="PIRSF" id="PIRSF021774">
    <property type="entry name" value="UCP021774"/>
    <property type="match status" value="1"/>
</dbReference>
<evidence type="ECO:0000313" key="3">
    <source>
        <dbReference type="Proteomes" id="UP000554965"/>
    </source>
</evidence>
<protein>
    <recommendedName>
        <fullName evidence="1">DUF302 domain-containing protein</fullName>
    </recommendedName>
</protein>
<dbReference type="Proteomes" id="UP000554965">
    <property type="component" value="Unassembled WGS sequence"/>
</dbReference>
<name>A0A7Z7NBP9_9MYCO</name>
<dbReference type="RefSeq" id="WP_186244626.1">
    <property type="nucleotide sequence ID" value="NZ_OCTY01000002.1"/>
</dbReference>
<dbReference type="InterPro" id="IPR005180">
    <property type="entry name" value="DUF302"/>
</dbReference>
<dbReference type="PANTHER" id="PTHR38342">
    <property type="entry name" value="SLR5037 PROTEIN"/>
    <property type="match status" value="1"/>
</dbReference>
<evidence type="ECO:0000259" key="1">
    <source>
        <dbReference type="Pfam" id="PF03625"/>
    </source>
</evidence>
<organism evidence="2 3">
    <name type="scientific">Mycobacterium simulans</name>
    <dbReference type="NCBI Taxonomy" id="627089"/>
    <lineage>
        <taxon>Bacteria</taxon>
        <taxon>Bacillati</taxon>
        <taxon>Actinomycetota</taxon>
        <taxon>Actinomycetes</taxon>
        <taxon>Mycobacteriales</taxon>
        <taxon>Mycobacteriaceae</taxon>
        <taxon>Mycobacterium</taxon>
    </lineage>
</organism>
<dbReference type="InterPro" id="IPR035923">
    <property type="entry name" value="TT1751-like_sf"/>
</dbReference>
<dbReference type="SUPFAM" id="SSF103247">
    <property type="entry name" value="TT1751-like"/>
    <property type="match status" value="1"/>
</dbReference>
<sequence>MTLGLSTKLNAAFEELVERTTRALADQGFGVLTTIDVKATLKQKLGEDMEDYLILGACNPTLAHRALGVDRQIGQLLPCNVVVRADTGSPRETVLVEAMDPQIMVQVAGQSDALQAVADEAAAKLQAAISALGDTAPTK</sequence>
<dbReference type="Gene3D" id="3.30.310.70">
    <property type="entry name" value="TT1751-like domain"/>
    <property type="match status" value="1"/>
</dbReference>
<dbReference type="PANTHER" id="PTHR38342:SF1">
    <property type="entry name" value="SLR5037 PROTEIN"/>
    <property type="match status" value="1"/>
</dbReference>
<dbReference type="CDD" id="cd14797">
    <property type="entry name" value="DUF302"/>
    <property type="match status" value="1"/>
</dbReference>
<accession>A0A7Z7NBP9</accession>
<dbReference type="InterPro" id="IPR016796">
    <property type="entry name" value="UCP021774"/>
</dbReference>
<reference evidence="2 3" key="1">
    <citation type="submission" date="2017-10" db="EMBL/GenBank/DDBJ databases">
        <authorList>
            <consortium name="Urmite Genomes"/>
        </authorList>
    </citation>
    <scope>NUCLEOTIDE SEQUENCE [LARGE SCALE GENOMIC DNA]</scope>
    <source>
        <strain evidence="2 3">FB-527</strain>
    </source>
</reference>